<gene>
    <name evidence="2" type="ORF">WG66_285</name>
</gene>
<dbReference type="Proteomes" id="UP000054988">
    <property type="component" value="Unassembled WGS sequence"/>
</dbReference>
<dbReference type="EMBL" id="LATX01000124">
    <property type="protein sequence ID" value="KTB47135.1"/>
    <property type="molecule type" value="Genomic_DNA"/>
</dbReference>
<name>A0A0W0GEY5_MONRR</name>
<dbReference type="InterPro" id="IPR001810">
    <property type="entry name" value="F-box_dom"/>
</dbReference>
<comment type="caution">
    <text evidence="2">The sequence shown here is derived from an EMBL/GenBank/DDBJ whole genome shotgun (WGS) entry which is preliminary data.</text>
</comment>
<organism evidence="2 3">
    <name type="scientific">Moniliophthora roreri</name>
    <name type="common">Frosty pod rot fungus</name>
    <name type="synonym">Monilia roreri</name>
    <dbReference type="NCBI Taxonomy" id="221103"/>
    <lineage>
        <taxon>Eukaryota</taxon>
        <taxon>Fungi</taxon>
        <taxon>Dikarya</taxon>
        <taxon>Basidiomycota</taxon>
        <taxon>Agaricomycotina</taxon>
        <taxon>Agaricomycetes</taxon>
        <taxon>Agaricomycetidae</taxon>
        <taxon>Agaricales</taxon>
        <taxon>Marasmiineae</taxon>
        <taxon>Marasmiaceae</taxon>
        <taxon>Moniliophthora</taxon>
    </lineage>
</organism>
<dbReference type="Pfam" id="PF12937">
    <property type="entry name" value="F-box-like"/>
    <property type="match status" value="1"/>
</dbReference>
<reference evidence="2 3" key="1">
    <citation type="submission" date="2015-12" db="EMBL/GenBank/DDBJ databases">
        <title>Draft genome sequence of Moniliophthora roreri, the causal agent of frosty pod rot of cacao.</title>
        <authorList>
            <person name="Aime M.C."/>
            <person name="Diaz-Valderrama J.R."/>
            <person name="Kijpornyongpan T."/>
            <person name="Phillips-Mora W."/>
        </authorList>
    </citation>
    <scope>NUCLEOTIDE SEQUENCE [LARGE SCALE GENOMIC DNA]</scope>
    <source>
        <strain evidence="2 3">MCA 2952</strain>
    </source>
</reference>
<sequence length="571" mass="64724">MLVRGGMIKVIGQIAGQYPGRGSRMTKNFVMMGTLDIDSLLEDPIQLCRESCPFTIPNLAAIPRIIQYVQQNPGNYICPDDERSMIETFIGEAEVELSACDTVLNSLRSVLAQLDRRRAALCVLKKRVEGISRSLIRTLPPELLLRIFLMCESPTAKPLGHHAAQPSCHTILILSHVCARWRSLALSEPTLWTNIRVHFTACRERVDAQRVLAFTEFCLEKSQTQPLCIDFNTLTLSPRPLFGVDDHALAELVKHGSRWKHATLKLPHRTIRFPSTMPLLESLTIIGDSTYTSRDIEVSADPVSTPCLRSLQDAVLHNRIFWRLDTRALVRLSTHEHRIHAILEILTRLPGLQELLLCSPIRHGRNDPIPPKVTSHLRVLEIQIITGWCDIFFDSVTLPSLMCLRILKMWTHLIPFPQALVQFLRQSQPPVAELCIRNTRMSSQHLILIIDLLPSVFTFDFDLDVLDEGVINETLIQKLTISTNPNANSVTLLPNLTNLILRPKPNFSAFDADQLCEMVRSRRVATIGVKQLESFTLYSRPQDLDDRVRKGLEKLRDNGLVVDIIDWDGDR</sequence>
<evidence type="ECO:0000259" key="1">
    <source>
        <dbReference type="Pfam" id="PF12937"/>
    </source>
</evidence>
<dbReference type="Gene3D" id="1.20.1280.50">
    <property type="match status" value="1"/>
</dbReference>
<proteinExistence type="predicted"/>
<dbReference type="AlphaFoldDB" id="A0A0W0GEY5"/>
<protein>
    <recommendedName>
        <fullName evidence="1">F-box domain-containing protein</fullName>
    </recommendedName>
</protein>
<evidence type="ECO:0000313" key="3">
    <source>
        <dbReference type="Proteomes" id="UP000054988"/>
    </source>
</evidence>
<evidence type="ECO:0000313" key="2">
    <source>
        <dbReference type="EMBL" id="KTB47135.1"/>
    </source>
</evidence>
<feature type="domain" description="F-box" evidence="1">
    <location>
        <begin position="137"/>
        <end position="196"/>
    </location>
</feature>
<accession>A0A0W0GEY5</accession>